<feature type="compositionally biased region" description="Basic and acidic residues" evidence="1">
    <location>
        <begin position="175"/>
        <end position="187"/>
    </location>
</feature>
<gene>
    <name evidence="2" type="ORF">HAX54_040835</name>
</gene>
<feature type="compositionally biased region" description="Basic and acidic residues" evidence="1">
    <location>
        <begin position="194"/>
        <end position="207"/>
    </location>
</feature>
<organism evidence="2 3">
    <name type="scientific">Datura stramonium</name>
    <name type="common">Jimsonweed</name>
    <name type="synonym">Common thornapple</name>
    <dbReference type="NCBI Taxonomy" id="4076"/>
    <lineage>
        <taxon>Eukaryota</taxon>
        <taxon>Viridiplantae</taxon>
        <taxon>Streptophyta</taxon>
        <taxon>Embryophyta</taxon>
        <taxon>Tracheophyta</taxon>
        <taxon>Spermatophyta</taxon>
        <taxon>Magnoliopsida</taxon>
        <taxon>eudicotyledons</taxon>
        <taxon>Gunneridae</taxon>
        <taxon>Pentapetalae</taxon>
        <taxon>asterids</taxon>
        <taxon>lamiids</taxon>
        <taxon>Solanales</taxon>
        <taxon>Solanaceae</taxon>
        <taxon>Solanoideae</taxon>
        <taxon>Datureae</taxon>
        <taxon>Datura</taxon>
    </lineage>
</organism>
<dbReference type="Proteomes" id="UP000823775">
    <property type="component" value="Unassembled WGS sequence"/>
</dbReference>
<evidence type="ECO:0000256" key="1">
    <source>
        <dbReference type="SAM" id="MobiDB-lite"/>
    </source>
</evidence>
<evidence type="ECO:0000313" key="3">
    <source>
        <dbReference type="Proteomes" id="UP000823775"/>
    </source>
</evidence>
<feature type="region of interest" description="Disordered" evidence="1">
    <location>
        <begin position="153"/>
        <end position="207"/>
    </location>
</feature>
<proteinExistence type="predicted"/>
<comment type="caution">
    <text evidence="2">The sequence shown here is derived from an EMBL/GenBank/DDBJ whole genome shotgun (WGS) entry which is preliminary data.</text>
</comment>
<feature type="region of interest" description="Disordered" evidence="1">
    <location>
        <begin position="47"/>
        <end position="115"/>
    </location>
</feature>
<reference evidence="2 3" key="1">
    <citation type="journal article" date="2021" name="BMC Genomics">
        <title>Datura genome reveals duplications of psychoactive alkaloid biosynthetic genes and high mutation rate following tissue culture.</title>
        <authorList>
            <person name="Rajewski A."/>
            <person name="Carter-House D."/>
            <person name="Stajich J."/>
            <person name="Litt A."/>
        </authorList>
    </citation>
    <scope>NUCLEOTIDE SEQUENCE [LARGE SCALE GENOMIC DNA]</scope>
    <source>
        <strain evidence="2">AR-01</strain>
    </source>
</reference>
<evidence type="ECO:0000313" key="2">
    <source>
        <dbReference type="EMBL" id="MCE0482253.1"/>
    </source>
</evidence>
<feature type="compositionally biased region" description="Basic and acidic residues" evidence="1">
    <location>
        <begin position="60"/>
        <end position="86"/>
    </location>
</feature>
<dbReference type="EMBL" id="JACEIK010005821">
    <property type="protein sequence ID" value="MCE0482253.1"/>
    <property type="molecule type" value="Genomic_DNA"/>
</dbReference>
<name>A0ABS8VN65_DATST</name>
<protein>
    <submittedName>
        <fullName evidence="2">Uncharacterized protein</fullName>
    </submittedName>
</protein>
<accession>A0ABS8VN65</accession>
<sequence>MLDLSKSCTEVIKHTIVKVDAQLSKDASTENIGGNVKFKKRKFVYEDDNQPNASSKIKYNRAEKGKSVNAKQPKEKAVEKHDKESLSQKQDNGDVVTKKKTKGEHGELPQNGTRTVLERVKHQVLPHKKERMGGDKCQQSSVNRLKLLCNVDNGATTKQHNSKEKHDSSQGQNGKKSELLHSRKRDLQGVNLATDEKSKLKAGKDFY</sequence>
<keyword evidence="3" id="KW-1185">Reference proteome</keyword>